<proteinExistence type="predicted"/>
<dbReference type="VEuPathDB" id="TriTrypDB:LtaPh_2614900"/>
<protein>
    <submittedName>
        <fullName evidence="2">Actin-interacting protein-like protein</fullName>
    </submittedName>
</protein>
<accession>A0A640KHL7</accession>
<gene>
    <name evidence="2" type="ORF">LtaPh_2614900</name>
</gene>
<keyword evidence="3" id="KW-1185">Reference proteome</keyword>
<comment type="caution">
    <text evidence="2">The sequence shown here is derived from an EMBL/GenBank/DDBJ whole genome shotgun (WGS) entry which is preliminary data.</text>
</comment>
<evidence type="ECO:0000256" key="1">
    <source>
        <dbReference type="SAM" id="MobiDB-lite"/>
    </source>
</evidence>
<reference evidence="2" key="1">
    <citation type="submission" date="2019-11" db="EMBL/GenBank/DDBJ databases">
        <title>Leishmania tarentolae CDS.</title>
        <authorList>
            <person name="Goto Y."/>
            <person name="Yamagishi J."/>
        </authorList>
    </citation>
    <scope>NUCLEOTIDE SEQUENCE [LARGE SCALE GENOMIC DNA]</scope>
    <source>
        <strain evidence="2">Parrot Tar II</strain>
    </source>
</reference>
<dbReference type="Proteomes" id="UP000419144">
    <property type="component" value="Unassembled WGS sequence"/>
</dbReference>
<feature type="region of interest" description="Disordered" evidence="1">
    <location>
        <begin position="1"/>
        <end position="64"/>
    </location>
</feature>
<sequence length="87" mass="9287">MTGAADRTRIVCFHSAPSPPSLSALQSSPPETQGDDTRPPALTGRSHSSAEQPEEKISPETPLPCRCVHGSILPPVYYPPLVARLLD</sequence>
<feature type="compositionally biased region" description="Low complexity" evidence="1">
    <location>
        <begin position="21"/>
        <end position="30"/>
    </location>
</feature>
<dbReference type="AlphaFoldDB" id="A0A640KHL7"/>
<organism evidence="2 3">
    <name type="scientific">Leishmania tarentolae</name>
    <name type="common">Sauroleishmania tarentolae</name>
    <dbReference type="NCBI Taxonomy" id="5689"/>
    <lineage>
        <taxon>Eukaryota</taxon>
        <taxon>Discoba</taxon>
        <taxon>Euglenozoa</taxon>
        <taxon>Kinetoplastea</taxon>
        <taxon>Metakinetoplastina</taxon>
        <taxon>Trypanosomatida</taxon>
        <taxon>Trypanosomatidae</taxon>
        <taxon>Leishmaniinae</taxon>
        <taxon>Leishmania</taxon>
        <taxon>lizard Leishmania</taxon>
    </lineage>
</organism>
<evidence type="ECO:0000313" key="2">
    <source>
        <dbReference type="EMBL" id="GET88952.1"/>
    </source>
</evidence>
<name>A0A640KHL7_LEITA</name>
<dbReference type="EMBL" id="BLBS01000031">
    <property type="protein sequence ID" value="GET88952.1"/>
    <property type="molecule type" value="Genomic_DNA"/>
</dbReference>
<evidence type="ECO:0000313" key="3">
    <source>
        <dbReference type="Proteomes" id="UP000419144"/>
    </source>
</evidence>